<keyword evidence="7" id="KW-0963">Cytoplasm</keyword>
<evidence type="ECO:0000313" key="10">
    <source>
        <dbReference type="EMBL" id="MYR31194.1"/>
    </source>
</evidence>
<comment type="subcellular location">
    <subcellularLocation>
        <location evidence="7">Cytoplasm</location>
    </subcellularLocation>
</comment>
<evidence type="ECO:0000313" key="9">
    <source>
        <dbReference type="EMBL" id="MFB8770696.1"/>
    </source>
</evidence>
<dbReference type="PRINTS" id="PR01042">
    <property type="entry name" value="TRNASYNTHASP"/>
</dbReference>
<evidence type="ECO:0000256" key="4">
    <source>
        <dbReference type="ARBA" id="ARBA00022840"/>
    </source>
</evidence>
<dbReference type="GO" id="GO:0003676">
    <property type="term" value="F:nucleic acid binding"/>
    <property type="evidence" value="ECO:0007669"/>
    <property type="project" value="InterPro"/>
</dbReference>
<evidence type="ECO:0000259" key="8">
    <source>
        <dbReference type="PROSITE" id="PS50862"/>
    </source>
</evidence>
<name>A0A7K2IN43_9ACTN</name>
<comment type="catalytic activity">
    <reaction evidence="7">
        <text>tRNA(Asp) + L-aspartate + ATP = L-aspartyl-tRNA(Asp) + AMP + diphosphate</text>
        <dbReference type="Rhea" id="RHEA:19649"/>
        <dbReference type="Rhea" id="RHEA-COMP:9660"/>
        <dbReference type="Rhea" id="RHEA-COMP:9678"/>
        <dbReference type="ChEBI" id="CHEBI:29991"/>
        <dbReference type="ChEBI" id="CHEBI:30616"/>
        <dbReference type="ChEBI" id="CHEBI:33019"/>
        <dbReference type="ChEBI" id="CHEBI:78442"/>
        <dbReference type="ChEBI" id="CHEBI:78516"/>
        <dbReference type="ChEBI" id="CHEBI:456215"/>
        <dbReference type="EC" id="6.1.1.12"/>
    </reaction>
</comment>
<keyword evidence="4 7" id="KW-0067">ATP-binding</keyword>
<dbReference type="EC" id="6.1.1.12" evidence="7"/>
<dbReference type="InterPro" id="IPR004365">
    <property type="entry name" value="NA-bd_OB_tRNA"/>
</dbReference>
<protein>
    <recommendedName>
        <fullName evidence="7">Aspartate--tRNA ligase</fullName>
        <ecNumber evidence="7">6.1.1.12</ecNumber>
    </recommendedName>
    <alternativeName>
        <fullName evidence="7">Aspartyl-tRNA synthetase</fullName>
        <shortName evidence="7">AspRS</shortName>
    </alternativeName>
</protein>
<feature type="binding site" evidence="7">
    <location>
        <position position="175"/>
    </location>
    <ligand>
        <name>L-aspartate</name>
        <dbReference type="ChEBI" id="CHEBI:29991"/>
    </ligand>
</feature>
<evidence type="ECO:0000256" key="2">
    <source>
        <dbReference type="ARBA" id="ARBA00022598"/>
    </source>
</evidence>
<keyword evidence="12" id="KW-1185">Reference proteome</keyword>
<dbReference type="PANTHER" id="PTHR22594">
    <property type="entry name" value="ASPARTYL/LYSYL-TRNA SYNTHETASE"/>
    <property type="match status" value="1"/>
</dbReference>
<organism evidence="10 11">
    <name type="scientific">Nocardiopsis alba</name>
    <dbReference type="NCBI Taxonomy" id="53437"/>
    <lineage>
        <taxon>Bacteria</taxon>
        <taxon>Bacillati</taxon>
        <taxon>Actinomycetota</taxon>
        <taxon>Actinomycetes</taxon>
        <taxon>Streptosporangiales</taxon>
        <taxon>Nocardiopsidaceae</taxon>
        <taxon>Nocardiopsis</taxon>
    </lineage>
</organism>
<keyword evidence="6 7" id="KW-0030">Aminoacyl-tRNA synthetase</keyword>
<dbReference type="InterPro" id="IPR002312">
    <property type="entry name" value="Asp/Asn-tRNA-synth_IIb"/>
</dbReference>
<dbReference type="InterPro" id="IPR006195">
    <property type="entry name" value="aa-tRNA-synth_II"/>
</dbReference>
<dbReference type="InterPro" id="IPR004524">
    <property type="entry name" value="Asp-tRNA-ligase_1"/>
</dbReference>
<evidence type="ECO:0000256" key="6">
    <source>
        <dbReference type="ARBA" id="ARBA00023146"/>
    </source>
</evidence>
<accession>A0A7K2IN43</accession>
<evidence type="ECO:0000313" key="11">
    <source>
        <dbReference type="Proteomes" id="UP000467124"/>
    </source>
</evidence>
<dbReference type="Gene3D" id="3.30.1360.30">
    <property type="entry name" value="GAD-like domain"/>
    <property type="match status" value="1"/>
</dbReference>
<feature type="binding site" evidence="7">
    <location>
        <position position="221"/>
    </location>
    <ligand>
        <name>L-aspartate</name>
        <dbReference type="ChEBI" id="CHEBI:29991"/>
    </ligand>
</feature>
<dbReference type="CDD" id="cd04317">
    <property type="entry name" value="EcAspRS_like_N"/>
    <property type="match status" value="1"/>
</dbReference>
<dbReference type="CDD" id="cd00777">
    <property type="entry name" value="AspRS_core"/>
    <property type="match status" value="1"/>
</dbReference>
<sequence length="589" mass="66965">MHRYRTHTCGRLRKEHVGQQVRLSGWVHNRRDLGGLLFVDLRDHYGVTQLMARPESPVFEQLSRLPKETVVRVTGQVAARSQENVNPNLPTGEIEIEAEEVEVLGSTEELPLTVFPEDNTSEERRLTYRFLDLRRERMHRNIMLRSQVVASIRKKMTDLGFNEFQTPILTSSSPEGARDFLVPSRLHPGEFFALPQAPQQFKQLLMVSGFDRYFQIAPCFRDEDSRADRSPGEFYQLDVEMSFVEQEDVFEVIEKVMTDVFREFSEGWEITSPYPRIAFRDALEWYGTDKPDLRVPMKMLDVTALFDKTDFRAFAGKKVRALAVPEVGDKPRKFFDGIGDYAVEQGAKGLAWLKVGENNELTGPIAKFVTEIEEELLTTLGAGPGYGLFFCASEDDAEINRIMAPVRVEAGRRAGHFAEKCYRFCWIVDFPMFERSDEGHIEFSHNPFSMPQGGMDALENQDPLDILAWQYDIVCNGVELSSGAIRNHSPEIMYKAFEIAGYDKETVEEEFGGMLKALKFGAPPHGGIAPGIDRIVMLLADEPNIRETIAFPLNQNAQDLMMGAPAQVSEQQLRDVHIRTVLPPETKKK</sequence>
<dbReference type="InterPro" id="IPR004115">
    <property type="entry name" value="GAD-like_sf"/>
</dbReference>
<feature type="binding site" evidence="7">
    <location>
        <position position="479"/>
    </location>
    <ligand>
        <name>ATP</name>
        <dbReference type="ChEBI" id="CHEBI:30616"/>
    </ligand>
</feature>
<dbReference type="GO" id="GO:0005737">
    <property type="term" value="C:cytoplasm"/>
    <property type="evidence" value="ECO:0007669"/>
    <property type="project" value="UniProtKB-SubCell"/>
</dbReference>
<reference evidence="10 11" key="1">
    <citation type="journal article" date="2019" name="Nat. Commun.">
        <title>The antimicrobial potential of Streptomyces from insect microbiomes.</title>
        <authorList>
            <person name="Chevrette M.G."/>
            <person name="Carlson C.M."/>
            <person name="Ortega H.E."/>
            <person name="Thomas C."/>
            <person name="Ananiev G.E."/>
            <person name="Barns K.J."/>
            <person name="Book A.J."/>
            <person name="Cagnazzo J."/>
            <person name="Carlos C."/>
            <person name="Flanigan W."/>
            <person name="Grubbs K.J."/>
            <person name="Horn H.A."/>
            <person name="Hoffmann F.M."/>
            <person name="Klassen J.L."/>
            <person name="Knack J.J."/>
            <person name="Lewin G.R."/>
            <person name="McDonald B.R."/>
            <person name="Muller L."/>
            <person name="Melo W.G.P."/>
            <person name="Pinto-Tomas A.A."/>
            <person name="Schmitz A."/>
            <person name="Wendt-Pienkowski E."/>
            <person name="Wildman S."/>
            <person name="Zhao M."/>
            <person name="Zhang F."/>
            <person name="Bugni T.S."/>
            <person name="Andes D.R."/>
            <person name="Pupo M.T."/>
            <person name="Currie C.R."/>
        </authorList>
    </citation>
    <scope>NUCLEOTIDE SEQUENCE [LARGE SCALE GENOMIC DNA]</scope>
    <source>
        <strain evidence="10 11">SID5840</strain>
    </source>
</reference>
<evidence type="ECO:0000256" key="1">
    <source>
        <dbReference type="ARBA" id="ARBA00006303"/>
    </source>
</evidence>
<comment type="subunit">
    <text evidence="7">Homodimer.</text>
</comment>
<evidence type="ECO:0000313" key="12">
    <source>
        <dbReference type="Proteomes" id="UP001585053"/>
    </source>
</evidence>
<dbReference type="SUPFAM" id="SSF55261">
    <property type="entry name" value="GAD domain-like"/>
    <property type="match status" value="1"/>
</dbReference>
<dbReference type="EMBL" id="WWHY01000001">
    <property type="protein sequence ID" value="MYR31194.1"/>
    <property type="molecule type" value="Genomic_DNA"/>
</dbReference>
<dbReference type="SUPFAM" id="SSF55681">
    <property type="entry name" value="Class II aaRS and biotin synthetases"/>
    <property type="match status" value="1"/>
</dbReference>
<evidence type="ECO:0000256" key="3">
    <source>
        <dbReference type="ARBA" id="ARBA00022741"/>
    </source>
</evidence>
<dbReference type="NCBIfam" id="NF001750">
    <property type="entry name" value="PRK00476.1"/>
    <property type="match status" value="1"/>
</dbReference>
<dbReference type="GO" id="GO:0006422">
    <property type="term" value="P:aspartyl-tRNA aminoacylation"/>
    <property type="evidence" value="ECO:0007669"/>
    <property type="project" value="UniProtKB-UniRule"/>
</dbReference>
<dbReference type="Proteomes" id="UP000467124">
    <property type="component" value="Unassembled WGS sequence"/>
</dbReference>
<dbReference type="Pfam" id="PF00152">
    <property type="entry name" value="tRNA-synt_2"/>
    <property type="match status" value="1"/>
</dbReference>
<proteinExistence type="inferred from homology"/>
<dbReference type="InterPro" id="IPR004364">
    <property type="entry name" value="Aa-tRNA-synt_II"/>
</dbReference>
<dbReference type="GeneID" id="91392411"/>
<dbReference type="PANTHER" id="PTHR22594:SF5">
    <property type="entry name" value="ASPARTATE--TRNA LIGASE, MITOCHONDRIAL"/>
    <property type="match status" value="1"/>
</dbReference>
<dbReference type="InterPro" id="IPR047090">
    <property type="entry name" value="AspRS_core"/>
</dbReference>
<keyword evidence="5 7" id="KW-0648">Protein biosynthesis</keyword>
<gene>
    <name evidence="7 10" type="primary">aspS</name>
    <name evidence="10" type="ORF">GTW20_02625</name>
    <name evidence="9" type="ORF">VSQ78_23590</name>
</gene>
<keyword evidence="2 7" id="KW-0436">Ligase</keyword>
<dbReference type="Pfam" id="PF02938">
    <property type="entry name" value="GAD"/>
    <property type="match status" value="1"/>
</dbReference>
<dbReference type="HAMAP" id="MF_00044">
    <property type="entry name" value="Asp_tRNA_synth_type1"/>
    <property type="match status" value="1"/>
</dbReference>
<dbReference type="InterPro" id="IPR012340">
    <property type="entry name" value="NA-bd_OB-fold"/>
</dbReference>
<dbReference type="RefSeq" id="WP_081536436.1">
    <property type="nucleotide sequence ID" value="NZ_BAZE01000007.1"/>
</dbReference>
<dbReference type="Proteomes" id="UP001585053">
    <property type="component" value="Unassembled WGS sequence"/>
</dbReference>
<feature type="binding site" evidence="7">
    <location>
        <position position="445"/>
    </location>
    <ligand>
        <name>L-aspartate</name>
        <dbReference type="ChEBI" id="CHEBI:29991"/>
    </ligand>
</feature>
<feature type="binding site" evidence="7">
    <location>
        <begin position="531"/>
        <end position="534"/>
    </location>
    <ligand>
        <name>ATP</name>
        <dbReference type="ChEBI" id="CHEBI:30616"/>
    </ligand>
</feature>
<dbReference type="GO" id="GO:0005524">
    <property type="term" value="F:ATP binding"/>
    <property type="evidence" value="ECO:0007669"/>
    <property type="project" value="UniProtKB-UniRule"/>
</dbReference>
<dbReference type="Pfam" id="PF01336">
    <property type="entry name" value="tRNA_anti-codon"/>
    <property type="match status" value="1"/>
</dbReference>
<feature type="region of interest" description="Aspartate" evidence="7">
    <location>
        <begin position="199"/>
        <end position="202"/>
    </location>
</feature>
<dbReference type="SUPFAM" id="SSF50249">
    <property type="entry name" value="Nucleic acid-binding proteins"/>
    <property type="match status" value="1"/>
</dbReference>
<feature type="binding site" evidence="7">
    <location>
        <position position="486"/>
    </location>
    <ligand>
        <name>L-aspartate</name>
        <dbReference type="ChEBI" id="CHEBI:29991"/>
    </ligand>
</feature>
<dbReference type="EMBL" id="JAYMRS010000013">
    <property type="protein sequence ID" value="MFB8770696.1"/>
    <property type="molecule type" value="Genomic_DNA"/>
</dbReference>
<evidence type="ECO:0000256" key="5">
    <source>
        <dbReference type="ARBA" id="ARBA00022917"/>
    </source>
</evidence>
<dbReference type="Gene3D" id="2.40.50.140">
    <property type="entry name" value="Nucleic acid-binding proteins"/>
    <property type="match status" value="1"/>
</dbReference>
<comment type="caution">
    <text evidence="7">Lacks conserved residue(s) required for the propagation of feature annotation.</text>
</comment>
<dbReference type="InterPro" id="IPR045864">
    <property type="entry name" value="aa-tRNA-synth_II/BPL/LPL"/>
</dbReference>
<comment type="similarity">
    <text evidence="1 7">Belongs to the class-II aminoacyl-tRNA synthetase family. Type 1 subfamily.</text>
</comment>
<dbReference type="PROSITE" id="PS50862">
    <property type="entry name" value="AA_TRNA_LIGASE_II"/>
    <property type="match status" value="1"/>
</dbReference>
<feature type="domain" description="Aminoacyl-transfer RNA synthetases class-II family profile" evidence="8">
    <location>
        <begin position="144"/>
        <end position="552"/>
    </location>
</feature>
<dbReference type="Gene3D" id="3.30.930.10">
    <property type="entry name" value="Bira Bifunctional Protein, Domain 2"/>
    <property type="match status" value="1"/>
</dbReference>
<keyword evidence="3 7" id="KW-0547">Nucleotide-binding</keyword>
<comment type="function">
    <text evidence="7">Catalyzes the attachment of L-aspartate to tRNA(Asp) in a two-step reaction: L-aspartate is first activated by ATP to form Asp-AMP and then transferred to the acceptor end of tRNA(Asp).</text>
</comment>
<reference evidence="9 12" key="2">
    <citation type="submission" date="2024-01" db="EMBL/GenBank/DDBJ databases">
        <title>Genome mining of biosynthetic gene clusters to explore secondary metabolites of Streptomyces sp.</title>
        <authorList>
            <person name="Baig A."/>
            <person name="Ajitkumar Shintre N."/>
            <person name="Kumar H."/>
            <person name="Anbarasu A."/>
            <person name="Ramaiah S."/>
        </authorList>
    </citation>
    <scope>NUCLEOTIDE SEQUENCE [LARGE SCALE GENOMIC DNA]</scope>
    <source>
        <strain evidence="9 12">A01</strain>
    </source>
</reference>
<dbReference type="GO" id="GO:0004815">
    <property type="term" value="F:aspartate-tRNA ligase activity"/>
    <property type="evidence" value="ECO:0007669"/>
    <property type="project" value="UniProtKB-UniRule"/>
</dbReference>
<dbReference type="InterPro" id="IPR047089">
    <property type="entry name" value="Asp-tRNA-ligase_1_N"/>
</dbReference>
<dbReference type="InterPro" id="IPR029351">
    <property type="entry name" value="GAD_dom"/>
</dbReference>
<evidence type="ECO:0000256" key="7">
    <source>
        <dbReference type="HAMAP-Rule" id="MF_00044"/>
    </source>
</evidence>
<dbReference type="AlphaFoldDB" id="A0A7K2IN43"/>
<comment type="caution">
    <text evidence="10">The sequence shown here is derived from an EMBL/GenBank/DDBJ whole genome shotgun (WGS) entry which is preliminary data.</text>
</comment>
<dbReference type="NCBIfam" id="TIGR00459">
    <property type="entry name" value="aspS_bact"/>
    <property type="match status" value="1"/>
</dbReference>
<feature type="binding site" evidence="7">
    <location>
        <begin position="221"/>
        <end position="223"/>
    </location>
    <ligand>
        <name>ATP</name>
        <dbReference type="ChEBI" id="CHEBI:30616"/>
    </ligand>
</feature>